<feature type="region of interest" description="Disordered" evidence="1">
    <location>
        <begin position="67"/>
        <end position="88"/>
    </location>
</feature>
<protein>
    <submittedName>
        <fullName evidence="2">U95 protein</fullName>
    </submittedName>
</protein>
<feature type="region of interest" description="Disordered" evidence="1">
    <location>
        <begin position="655"/>
        <end position="683"/>
    </location>
</feature>
<gene>
    <name evidence="2" type="primary">U95</name>
</gene>
<accession>A0A0A7RNU5</accession>
<organism evidence="2 3">
    <name type="scientific">Human betaherpesvirus 6A</name>
    <dbReference type="NCBI Taxonomy" id="32603"/>
    <lineage>
        <taxon>Viruses</taxon>
        <taxon>Duplodnaviria</taxon>
        <taxon>Heunggongvirae</taxon>
        <taxon>Peploviricota</taxon>
        <taxon>Herviviricetes</taxon>
        <taxon>Herpesvirales</taxon>
        <taxon>Orthoherpesviridae</taxon>
        <taxon>Betaherpesvirinae</taxon>
        <taxon>Roseolovirus</taxon>
        <taxon>Roseolovirus humanbeta6a</taxon>
    </lineage>
</organism>
<evidence type="ECO:0000256" key="1">
    <source>
        <dbReference type="SAM" id="MobiDB-lite"/>
    </source>
</evidence>
<feature type="compositionally biased region" description="Basic and acidic residues" evidence="1">
    <location>
        <begin position="660"/>
        <end position="675"/>
    </location>
</feature>
<feature type="region of interest" description="Disordered" evidence="1">
    <location>
        <begin position="702"/>
        <end position="735"/>
    </location>
</feature>
<sequence>MSASPDDFFWQQILNMDPTELLSDDAISSTCDENTAAGTDIMQPLCVDMSVQPTTSGCYTGTMMSDSYSSNDTPDQNCQSHPTLTDLSPEDMNNQINVQPNQMTFQPISPPIQDRNYGYSNNMINPIKPASIIKLHGHSIGEMTSSDPSSHVNAQHFVQQSNPKFFLNMHPCMTANSQGPGECQSVHNQSSGSGSNSYDITTAPRDEWILTTSGGESWILKRNTPNPPNSRTNLIFNNAQPIFHIQPQVSGFSDCSYQRGGLNSREYVNLAGYTPVSNMQNMKNSWATQLGASIDCMTASPTGIDANVNSAFQPVGVVSNNRGANVPMGGMGNYIENNSPWNQYYKSEMANNSINVNESNGYGHVGCVNDAISDKQGGTANVPSSLLNPDHQDWMRMTGTSTHMLNNINAITEMKNYDFPENDGNVHGATGVYLSSTLSNGQQHSAFEGNGTFPVVNTGNPRTTLNCAPQLLWLGGNPTIAHPMNGNNETPDKNVCKPTPSTGVIKKINFDCVDRGEGIGNFPKLASFVAIREKMSNTVNPSCGTFLAQLEGLRQQNSFEKNISLTDVQFSEEDDVLSSASSVSCNSNCDMKIGVSQQGTTVSNLQQGFRQQINMNSSVVKMDGSYKTQEMSNDCATDITDNAGIIQENKRIHSQIENPEDGRVREGGCSDDKNQPPRKSARIHNMKSEGVTCGMCMTAADSTRQDASGGSSSGTKNEYYDDESELTGLSDTDSDNEVQCCQKVTKVGPKTYSSENFNPDYRQAKRLLADIPYRGWIPDPVNMEENDGPFIPIVTRPPTVCMNGRRRRTFFRQCVTAFGPLSKLIYFKELLQSYVSKNNNSYLSISWPPKHGVYVMSEKKLGYEHIPTLKDKFPLPCGWMMVLGVVGAEPPAALNKNMVILLCENRWVLLHNYSNSTHELFLAASDLKQFMEEGLSRCDPIYEEPTVPYGVAMENSLRDFLRNSRTFQDLMDQRDNMHGCNWTFNGMPGRLGDRVIHLCNPESVDSIPGDEAVVCEGRPLYFFAYVTTFKSNPATKATVLIAADKDLKIYGYHKGRPRIRYLCKNVKTFFKAGARKFYLDFQITPKSLLAVNEEEYLNTLQNAPCLLLKPSVFRKTYSQEGK</sequence>
<dbReference type="EMBL" id="KP257584">
    <property type="protein sequence ID" value="AJA36300.1"/>
    <property type="molecule type" value="Genomic_DNA"/>
</dbReference>
<proteinExistence type="predicted"/>
<reference evidence="2 3" key="1">
    <citation type="journal article" date="1993" name="J. Virol.">
        <title>Identification of a lytic-phase origin of DNA replication in human herpesvirus 6B strain Z29.</title>
        <authorList>
            <person name="Dewhurst S."/>
            <person name="Dollard S.C."/>
            <person name="Pellett P.E."/>
            <person name="Dambaugh T.R."/>
        </authorList>
    </citation>
    <scope>NUCLEOTIDE SEQUENCE [LARGE SCALE GENOMIC DNA]</scope>
    <source>
        <strain evidence="2">AJ</strain>
    </source>
</reference>
<reference evidence="2 3" key="2">
    <citation type="journal article" date="2002" name="J. Virol. Methods">
        <title>Characterisation of a human herpesvirus 6 variant A 'amplicon' and replication modulation by U94-Rep 'latency gene'.</title>
        <authorList>
            <person name="Turner S."/>
            <person name="DiLuca D."/>
            <person name="Gompels U."/>
        </authorList>
    </citation>
    <scope>NUCLEOTIDE SEQUENCE [LARGE SCALE GENOMIC DNA]</scope>
    <source>
        <strain evidence="2">AJ</strain>
    </source>
</reference>
<evidence type="ECO:0000313" key="2">
    <source>
        <dbReference type="EMBL" id="AJA36300.1"/>
    </source>
</evidence>
<reference evidence="2 3" key="3">
    <citation type="journal article" date="2015" name="Genome Announc.">
        <title>Complete Genome Sequence of the Human Herpesvirus 6A Strain AJ from Africa Resembles Strain GS from North America.</title>
        <authorList>
            <person name="Tweedy J."/>
            <person name="Spyrou M.A."/>
            <person name="Donaldson C.D."/>
            <person name="Depledge D."/>
            <person name="Breuer J."/>
            <person name="Gompels U.A."/>
        </authorList>
    </citation>
    <scope>NUCLEOTIDE SEQUENCE [LARGE SCALE GENOMIC DNA]</scope>
    <source>
        <strain evidence="2">AJ</strain>
    </source>
</reference>
<feature type="compositionally biased region" description="Polar residues" evidence="1">
    <location>
        <begin position="702"/>
        <end position="716"/>
    </location>
</feature>
<name>A0A0A7RNU5_9BETA</name>
<evidence type="ECO:0000313" key="3">
    <source>
        <dbReference type="Proteomes" id="UP000142548"/>
    </source>
</evidence>
<dbReference type="Proteomes" id="UP000142548">
    <property type="component" value="Genome"/>
</dbReference>